<dbReference type="InterPro" id="IPR029066">
    <property type="entry name" value="PLP-binding_barrel"/>
</dbReference>
<evidence type="ECO:0000256" key="3">
    <source>
        <dbReference type="ARBA" id="ARBA00002257"/>
    </source>
</evidence>
<evidence type="ECO:0000256" key="2">
    <source>
        <dbReference type="ARBA" id="ARBA00001946"/>
    </source>
</evidence>
<evidence type="ECO:0000256" key="1">
    <source>
        <dbReference type="ARBA" id="ARBA00001933"/>
    </source>
</evidence>
<keyword evidence="19" id="KW-1185">Reference proteome</keyword>
<organism evidence="18 19">
    <name type="scientific">Marispirochaeta aestuarii</name>
    <dbReference type="NCBI Taxonomy" id="1963862"/>
    <lineage>
        <taxon>Bacteria</taxon>
        <taxon>Pseudomonadati</taxon>
        <taxon>Spirochaetota</taxon>
        <taxon>Spirochaetia</taxon>
        <taxon>Spirochaetales</taxon>
        <taxon>Spirochaetaceae</taxon>
        <taxon>Marispirochaeta</taxon>
    </lineage>
</organism>
<dbReference type="SUPFAM" id="SSF50621">
    <property type="entry name" value="Alanine racemase C-terminal domain-like"/>
    <property type="match status" value="1"/>
</dbReference>
<comment type="caution">
    <text evidence="18">The sequence shown here is derived from an EMBL/GenBank/DDBJ whole genome shotgun (WGS) entry which is preliminary data.</text>
</comment>
<dbReference type="InterPro" id="IPR041128">
    <property type="entry name" value="Arg_decarbox_C"/>
</dbReference>
<dbReference type="Gene3D" id="1.20.58.930">
    <property type="match status" value="1"/>
</dbReference>
<comment type="cofactor">
    <cofactor evidence="1 12 13">
        <name>pyridoxal 5'-phosphate</name>
        <dbReference type="ChEBI" id="CHEBI:597326"/>
    </cofactor>
</comment>
<dbReference type="InterPro" id="IPR009006">
    <property type="entry name" value="Ala_racemase/Decarboxylase_C"/>
</dbReference>
<comment type="similarity">
    <text evidence="4 12">Belongs to the Orn/Lys/Arg decarboxylase class-II family. SpeA subfamily.</text>
</comment>
<dbReference type="PRINTS" id="PR01179">
    <property type="entry name" value="ODADCRBXLASE"/>
</dbReference>
<dbReference type="CDD" id="cd06830">
    <property type="entry name" value="PLPDE_III_ADC"/>
    <property type="match status" value="1"/>
</dbReference>
<feature type="domain" description="Arginine decarboxylase helical bundle" evidence="16">
    <location>
        <begin position="392"/>
        <end position="469"/>
    </location>
</feature>
<sequence length="656" mass="74364">MGPPLFSADFSKRGLILKEILETAAPWALEDSRELYGIDHWGSRYFGVSPEGDVTVRLRKGDSWSDVSIHSLAQGAQERGLCMPVLFRFRDILDSRIILLNESFAKAIREYGYKGEYRGVFPVKVNQQQEVISEIVRAGRKYHHGLEAGSKAELIAALGYMHDPESYIVCNGYKDEEFIDLALYGNKLGLKVIIVVERPGELELVLSRAEKARVKPSLGLRIKLTAKSEGHWTESGGDKSIFGLTALQITESVDLLRERNMLDCLELLHYHQGSQLPNIRNIRIALTEACRYYAELKREGARMGILDIGGGLAVDYDGSKTNFASSKNYSMEEFCYDVVEIVMSTLDAEGVEHPVIVSESGRSLVAYSSVLVFNVLDINKAAHDEIPEELPESCHSYLKNLRETARSITAKNAQEAFNDAIYYRDELHSLFIHGTISLREKSLADRIFWHVINKIVRTTRQMDYIPEDLTGIDRVIHDTYYGNFSIFQSLPDSWAIDQLFPIMPIHRLREEPRRPAVLADITCDSDGKIDRFIDLQGVKNSLLLHDLKSDEEYFLGIFLVGAYQETLGDLHNLFGDTNIVSISLDDEGTVVYEHETKGDSVADVLSYVEYDPNELIRGFRSLAERAVRCRLLAPKERREIVEAYEAGLRGYTYYEW</sequence>
<dbReference type="GO" id="GO:0006527">
    <property type="term" value="P:L-arginine catabolic process"/>
    <property type="evidence" value="ECO:0007669"/>
    <property type="project" value="InterPro"/>
</dbReference>
<keyword evidence="7 12" id="KW-0460">Magnesium</keyword>
<evidence type="ECO:0000256" key="14">
    <source>
        <dbReference type="PIRSR" id="PIRSR600183-50"/>
    </source>
</evidence>
<dbReference type="OrthoDB" id="9802658at2"/>
<dbReference type="AlphaFoldDB" id="A0A1Y1RTI3"/>
<protein>
    <recommendedName>
        <fullName evidence="12">Biosynthetic arginine decarboxylase</fullName>
        <shortName evidence="12">ADC</shortName>
        <ecNumber evidence="12">4.1.1.19</ecNumber>
    </recommendedName>
</protein>
<dbReference type="Pfam" id="PF17810">
    <property type="entry name" value="Arg_decarb_HB"/>
    <property type="match status" value="1"/>
</dbReference>
<dbReference type="Gene3D" id="2.40.37.10">
    <property type="entry name" value="Lyase, Ornithine Decarboxylase, Chain A, domain 1"/>
    <property type="match status" value="1"/>
</dbReference>
<evidence type="ECO:0000259" key="17">
    <source>
        <dbReference type="Pfam" id="PF17944"/>
    </source>
</evidence>
<evidence type="ECO:0000256" key="4">
    <source>
        <dbReference type="ARBA" id="ARBA00008357"/>
    </source>
</evidence>
<keyword evidence="8 12" id="KW-0663">Pyridoxal phosphate</keyword>
<comment type="pathway">
    <text evidence="12">Amine and polyamine biosynthesis; agmatine biosynthesis; agmatine from L-arginine: step 1/1.</text>
</comment>
<comment type="cofactor">
    <cofactor evidence="2 12">
        <name>Mg(2+)</name>
        <dbReference type="ChEBI" id="CHEBI:18420"/>
    </cofactor>
</comment>
<dbReference type="GO" id="GO:0008792">
    <property type="term" value="F:arginine decarboxylase activity"/>
    <property type="evidence" value="ECO:0007669"/>
    <property type="project" value="UniProtKB-UniRule"/>
</dbReference>
<dbReference type="SUPFAM" id="SSF51419">
    <property type="entry name" value="PLP-binding barrel"/>
    <property type="match status" value="1"/>
</dbReference>
<dbReference type="NCBIfam" id="TIGR01273">
    <property type="entry name" value="speA"/>
    <property type="match status" value="1"/>
</dbReference>
<evidence type="ECO:0000313" key="19">
    <source>
        <dbReference type="Proteomes" id="UP000192343"/>
    </source>
</evidence>
<dbReference type="NCBIfam" id="NF003763">
    <property type="entry name" value="PRK05354.1"/>
    <property type="match status" value="1"/>
</dbReference>
<dbReference type="EMBL" id="MWQY01000028">
    <property type="protein sequence ID" value="ORC30745.1"/>
    <property type="molecule type" value="Genomic_DNA"/>
</dbReference>
<keyword evidence="5 12" id="KW-0479">Metal-binding</keyword>
<feature type="modified residue" description="N6-(pyridoxal phosphate)lysine" evidence="12 13">
    <location>
        <position position="124"/>
    </location>
</feature>
<evidence type="ECO:0000313" key="18">
    <source>
        <dbReference type="EMBL" id="ORC30745.1"/>
    </source>
</evidence>
<evidence type="ECO:0000256" key="6">
    <source>
        <dbReference type="ARBA" id="ARBA00022793"/>
    </source>
</evidence>
<accession>A0A1Y1RTI3</accession>
<dbReference type="PRINTS" id="PR01180">
    <property type="entry name" value="ARGDCRBXLASE"/>
</dbReference>
<keyword evidence="9 12" id="KW-0745">Spermidine biosynthesis</keyword>
<keyword evidence="6 12" id="KW-0210">Decarboxylase</keyword>
<keyword evidence="11 12" id="KW-0456">Lyase</keyword>
<dbReference type="EC" id="4.1.1.19" evidence="12"/>
<dbReference type="Gene3D" id="1.10.287.3440">
    <property type="match status" value="1"/>
</dbReference>
<feature type="domain" description="Orn/DAP/Arg decarboxylase 2 N-terminal" evidence="15">
    <location>
        <begin position="112"/>
        <end position="366"/>
    </location>
</feature>
<gene>
    <name evidence="12" type="primary">speA</name>
    <name evidence="18" type="ORF">B4O97_17730</name>
</gene>
<dbReference type="UniPathway" id="UPA00186">
    <property type="reaction ID" value="UER00284"/>
</dbReference>
<dbReference type="InterPro" id="IPR040634">
    <property type="entry name" value="Arg_decarb_HB"/>
</dbReference>
<proteinExistence type="inferred from homology"/>
<keyword evidence="10 12" id="KW-0620">Polyamine biosynthesis</keyword>
<dbReference type="GO" id="GO:0008295">
    <property type="term" value="P:spermidine biosynthetic process"/>
    <property type="evidence" value="ECO:0007669"/>
    <property type="project" value="UniProtKB-UniRule"/>
</dbReference>
<evidence type="ECO:0000259" key="15">
    <source>
        <dbReference type="Pfam" id="PF02784"/>
    </source>
</evidence>
<evidence type="ECO:0000256" key="13">
    <source>
        <dbReference type="PIRSR" id="PIRSR001336-50"/>
    </source>
</evidence>
<dbReference type="PIRSF" id="PIRSF001336">
    <property type="entry name" value="Arg_decrbxlase"/>
    <property type="match status" value="1"/>
</dbReference>
<dbReference type="Proteomes" id="UP000192343">
    <property type="component" value="Unassembled WGS sequence"/>
</dbReference>
<feature type="active site" description="Proton donor" evidence="14">
    <location>
        <position position="523"/>
    </location>
</feature>
<evidence type="ECO:0000256" key="8">
    <source>
        <dbReference type="ARBA" id="ARBA00022898"/>
    </source>
</evidence>
<comment type="catalytic activity">
    <reaction evidence="12">
        <text>L-arginine + H(+) = agmatine + CO2</text>
        <dbReference type="Rhea" id="RHEA:17641"/>
        <dbReference type="ChEBI" id="CHEBI:15378"/>
        <dbReference type="ChEBI" id="CHEBI:16526"/>
        <dbReference type="ChEBI" id="CHEBI:32682"/>
        <dbReference type="ChEBI" id="CHEBI:58145"/>
        <dbReference type="EC" id="4.1.1.19"/>
    </reaction>
</comment>
<evidence type="ECO:0000256" key="11">
    <source>
        <dbReference type="ARBA" id="ARBA00023239"/>
    </source>
</evidence>
<dbReference type="PANTHER" id="PTHR43295">
    <property type="entry name" value="ARGININE DECARBOXYLASE"/>
    <property type="match status" value="1"/>
</dbReference>
<dbReference type="InterPro" id="IPR022653">
    <property type="entry name" value="De-COase2_pyr-phos_BS"/>
</dbReference>
<name>A0A1Y1RTI3_9SPIO</name>
<evidence type="ECO:0000256" key="12">
    <source>
        <dbReference type="HAMAP-Rule" id="MF_01417"/>
    </source>
</evidence>
<dbReference type="Gene3D" id="3.20.20.10">
    <property type="entry name" value="Alanine racemase"/>
    <property type="match status" value="1"/>
</dbReference>
<dbReference type="Pfam" id="PF02784">
    <property type="entry name" value="Orn_Arg_deC_N"/>
    <property type="match status" value="1"/>
</dbReference>
<reference evidence="18 19" key="1">
    <citation type="submission" date="2017-03" db="EMBL/GenBank/DDBJ databases">
        <title>Draft Genome sequence of Marispirochaeta sp. strain JC444.</title>
        <authorList>
            <person name="Shivani Y."/>
            <person name="Subhash Y."/>
            <person name="Sasikala C."/>
            <person name="Ramana C."/>
        </authorList>
    </citation>
    <scope>NUCLEOTIDE SEQUENCE [LARGE SCALE GENOMIC DNA]</scope>
    <source>
        <strain evidence="18 19">JC444</strain>
    </source>
</reference>
<dbReference type="InterPro" id="IPR022644">
    <property type="entry name" value="De-COase2_N"/>
</dbReference>
<dbReference type="HAMAP" id="MF_01417">
    <property type="entry name" value="SpeA"/>
    <property type="match status" value="1"/>
</dbReference>
<evidence type="ECO:0000256" key="10">
    <source>
        <dbReference type="ARBA" id="ARBA00023115"/>
    </source>
</evidence>
<dbReference type="GO" id="GO:0046872">
    <property type="term" value="F:metal ion binding"/>
    <property type="evidence" value="ECO:0007669"/>
    <property type="project" value="UniProtKB-KW"/>
</dbReference>
<evidence type="ECO:0000256" key="7">
    <source>
        <dbReference type="ARBA" id="ARBA00022842"/>
    </source>
</evidence>
<dbReference type="InterPro" id="IPR002985">
    <property type="entry name" value="Arg_decrbxlase"/>
</dbReference>
<dbReference type="PANTHER" id="PTHR43295:SF9">
    <property type="entry name" value="BIOSYNTHETIC ARGININE DECARBOXYLASE"/>
    <property type="match status" value="1"/>
</dbReference>
<dbReference type="PROSITE" id="PS00878">
    <property type="entry name" value="ODR_DC_2_1"/>
    <property type="match status" value="1"/>
</dbReference>
<evidence type="ECO:0000259" key="16">
    <source>
        <dbReference type="Pfam" id="PF17810"/>
    </source>
</evidence>
<dbReference type="InterPro" id="IPR000183">
    <property type="entry name" value="Orn/DAP/Arg_de-COase"/>
</dbReference>
<evidence type="ECO:0000256" key="9">
    <source>
        <dbReference type="ARBA" id="ARBA00023066"/>
    </source>
</evidence>
<evidence type="ECO:0000256" key="5">
    <source>
        <dbReference type="ARBA" id="ARBA00022723"/>
    </source>
</evidence>
<dbReference type="Pfam" id="PF17944">
    <property type="entry name" value="Arg_decarbox_C"/>
    <property type="match status" value="1"/>
</dbReference>
<dbReference type="STRING" id="1963862.B4O97_17730"/>
<feature type="domain" description="Arginine decarboxylase C-terminal helical" evidence="17">
    <location>
        <begin position="601"/>
        <end position="654"/>
    </location>
</feature>
<feature type="binding site" evidence="12">
    <location>
        <begin position="306"/>
        <end position="316"/>
    </location>
    <ligand>
        <name>substrate</name>
    </ligand>
</feature>
<comment type="function">
    <text evidence="3 12">Catalyzes the biosynthesis of agmatine from arginine.</text>
</comment>